<dbReference type="AlphaFoldDB" id="A0A4Q7S5Y5"/>
<evidence type="ECO:0000256" key="3">
    <source>
        <dbReference type="ARBA" id="ARBA00022737"/>
    </source>
</evidence>
<dbReference type="InterPro" id="IPR019734">
    <property type="entry name" value="TPR_rpt"/>
</dbReference>
<evidence type="ECO:0000313" key="10">
    <source>
        <dbReference type="Proteomes" id="UP000291078"/>
    </source>
</evidence>
<dbReference type="Gene3D" id="1.25.40.10">
    <property type="entry name" value="Tetratricopeptide repeat domain"/>
    <property type="match status" value="4"/>
</dbReference>
<keyword evidence="5" id="KW-0135">Cellulose biosynthesis</keyword>
<sequence>MPRHALAPTLALLLATPAMSAPAANPSAAAAPAPQAAPSAQMAQLLAAARLWEARNRADMARGILEKALLIDPNQPEALRLMGLIEIRSNRLAEAEKRLKQLQAAAPGSAAALELDDAYRIATRDKREMANIRLLSRSGKDEEAVARLRKLFPRGAPSGDLAREYYRILSGTPDGRPEAIAELRRRTREHPDDMALQLALGDLLTDREGTRQEGIDILYRVSQRPDGDRRAALDIWRRTLYRVTTDPAYYVWFERYIKEVPDDKAAQETLAALGKVATAEQKQTRDPARLARQRGLAQLERGNTRDADIALQRAYQKRRNDAEVVGGLGLVRLREGRHDEARELFTRAERIDPSSKWRSLIATATFWGTVGKAREANAQGRPADAETLARQALAQQPGNENAQAVLADALVAQNKDAEAETLLRQMLARPKPDVGTLRTLAELLQKQGRDDEVGPLIASQEARLRGSDSELRAMRADLLSARADRLLALQKRSPAIQHLEDAIRLQPDAPWTRFTLARVYRDLNLPALGRSVIDDGLRAAPTSEMRYAAALYLNSVDDIDTAATVLAAVPPAGRSEGMRNLAHNLVAQQLLRVARQRVAEGRDAEARHLLDQAAVEAKDDGHMLASIGREWIALGETDKGLSLVQDWLAAHPGDPHIDIRLRYGELLAAAERDAALRQWIADSTTLPGITAEQRHDFADQSLRLALRETGRQIDDGELAQAQRTLDAVPAAQQADRRWLLTLADLREAGGDYRGAADAARRVLATQPADAGARLTLARQYERMGDTGQALDLVRTVLAETPEDDIDTRLSVARRFTAMRREDEAADVVAALDTRFPDRADITVQRGRIAQSRGDFNEAAAIYRSARGLEQRESVAAGPDGTPAQRALAGLEARRQGEVATAVMQSNKSGDDGISKLHATEIPLYVRMPHGYAGHAFFHADTVLLDAGTLRGSSSVGNLPFGKIPALGNAGLGNIGENDKGVALAAGYEYDGAYNSWRADLGTTPLGFLESTVVGGFRYRADLGAQAVTVDVSRRAQTSSLISYAGARDPVTGETWGGIVRNGVHVRYARDVGRVGLFADVGYGLYTGDNVKTNREVTVRTGFDVPVYARRDQRVTSGLVVNYWRYAENQRYYTFGHGGYYSPQRYVSFGIPLDWTGRYAKWSWRFIGSAGWSFTYEDEAPYFPTRPDLQALSGDARYGGGSGGGFSYTLGATIEYTFAPHWVVGAGFSIDRSRDYAPNRAMAWLRYLFDKRQMPVPFPPTPVRPYSAY</sequence>
<evidence type="ECO:0000256" key="5">
    <source>
        <dbReference type="ARBA" id="ARBA00022916"/>
    </source>
</evidence>
<evidence type="ECO:0000313" key="9">
    <source>
        <dbReference type="EMBL" id="RZT41683.1"/>
    </source>
</evidence>
<keyword evidence="2 7" id="KW-0732">Signal</keyword>
<evidence type="ECO:0000256" key="1">
    <source>
        <dbReference type="ARBA" id="ARBA00005186"/>
    </source>
</evidence>
<dbReference type="GO" id="GO:0030244">
    <property type="term" value="P:cellulose biosynthetic process"/>
    <property type="evidence" value="ECO:0007669"/>
    <property type="project" value="UniProtKB-KW"/>
</dbReference>
<organism evidence="9 10">
    <name type="scientific">Cupriavidus agavae</name>
    <dbReference type="NCBI Taxonomy" id="1001822"/>
    <lineage>
        <taxon>Bacteria</taxon>
        <taxon>Pseudomonadati</taxon>
        <taxon>Pseudomonadota</taxon>
        <taxon>Betaproteobacteria</taxon>
        <taxon>Burkholderiales</taxon>
        <taxon>Burkholderiaceae</taxon>
        <taxon>Cupriavidus</taxon>
    </lineage>
</organism>
<dbReference type="GO" id="GO:0006011">
    <property type="term" value="P:UDP-alpha-D-glucose metabolic process"/>
    <property type="evidence" value="ECO:0007669"/>
    <property type="project" value="InterPro"/>
</dbReference>
<proteinExistence type="predicted"/>
<dbReference type="UniPathway" id="UPA00694"/>
<name>A0A4Q7S5Y5_9BURK</name>
<feature type="signal peptide" evidence="7">
    <location>
        <begin position="1"/>
        <end position="20"/>
    </location>
</feature>
<protein>
    <submittedName>
        <fullName evidence="9">Tetratricopeptide repeat protein</fullName>
    </submittedName>
</protein>
<dbReference type="RefSeq" id="WP_130389698.1">
    <property type="nucleotide sequence ID" value="NZ_SGXM01000001.1"/>
</dbReference>
<comment type="caution">
    <text evidence="9">The sequence shown here is derived from an EMBL/GenBank/DDBJ whole genome shotgun (WGS) entry which is preliminary data.</text>
</comment>
<evidence type="ECO:0000259" key="8">
    <source>
        <dbReference type="Pfam" id="PF05420"/>
    </source>
</evidence>
<dbReference type="InterPro" id="IPR011990">
    <property type="entry name" value="TPR-like_helical_dom_sf"/>
</dbReference>
<dbReference type="EMBL" id="SGXM01000001">
    <property type="protein sequence ID" value="RZT41683.1"/>
    <property type="molecule type" value="Genomic_DNA"/>
</dbReference>
<evidence type="ECO:0000256" key="7">
    <source>
        <dbReference type="SAM" id="SignalP"/>
    </source>
</evidence>
<dbReference type="GO" id="GO:0019867">
    <property type="term" value="C:outer membrane"/>
    <property type="evidence" value="ECO:0007669"/>
    <property type="project" value="InterPro"/>
</dbReference>
<dbReference type="SMART" id="SM00028">
    <property type="entry name" value="TPR"/>
    <property type="match status" value="9"/>
</dbReference>
<dbReference type="Proteomes" id="UP000291078">
    <property type="component" value="Unassembled WGS sequence"/>
</dbReference>
<dbReference type="PROSITE" id="PS50005">
    <property type="entry name" value="TPR"/>
    <property type="match status" value="1"/>
</dbReference>
<dbReference type="InterPro" id="IPR003921">
    <property type="entry name" value="Cell_synth_C"/>
</dbReference>
<dbReference type="Pfam" id="PF14559">
    <property type="entry name" value="TPR_19"/>
    <property type="match status" value="2"/>
</dbReference>
<dbReference type="SUPFAM" id="SSF48452">
    <property type="entry name" value="TPR-like"/>
    <property type="match status" value="3"/>
</dbReference>
<evidence type="ECO:0000256" key="4">
    <source>
        <dbReference type="ARBA" id="ARBA00022803"/>
    </source>
</evidence>
<feature type="repeat" description="TPR" evidence="6">
    <location>
        <begin position="322"/>
        <end position="355"/>
    </location>
</feature>
<dbReference type="Pfam" id="PF13432">
    <property type="entry name" value="TPR_16"/>
    <property type="match status" value="1"/>
</dbReference>
<accession>A0A4Q7S5Y5</accession>
<feature type="domain" description="Cellulose synthase operon C C-terminal" evidence="8">
    <location>
        <begin position="914"/>
        <end position="1249"/>
    </location>
</feature>
<feature type="chain" id="PRO_5020419516" evidence="7">
    <location>
        <begin position="21"/>
        <end position="1268"/>
    </location>
</feature>
<dbReference type="OrthoDB" id="174989at2"/>
<evidence type="ECO:0000256" key="6">
    <source>
        <dbReference type="PROSITE-ProRule" id="PRU00339"/>
    </source>
</evidence>
<dbReference type="PRINTS" id="PR01441">
    <property type="entry name" value="CELLSNTHASEC"/>
</dbReference>
<keyword evidence="10" id="KW-1185">Reference proteome</keyword>
<dbReference type="PANTHER" id="PTHR12558">
    <property type="entry name" value="CELL DIVISION CYCLE 16,23,27"/>
    <property type="match status" value="1"/>
</dbReference>
<keyword evidence="4 6" id="KW-0802">TPR repeat</keyword>
<dbReference type="PANTHER" id="PTHR12558:SF33">
    <property type="entry name" value="BLL7664 PROTEIN"/>
    <property type="match status" value="1"/>
</dbReference>
<dbReference type="Pfam" id="PF05420">
    <property type="entry name" value="BCSC_C"/>
    <property type="match status" value="1"/>
</dbReference>
<gene>
    <name evidence="9" type="ORF">EV147_0683</name>
</gene>
<reference evidence="9 10" key="1">
    <citation type="journal article" date="2015" name="Stand. Genomic Sci.">
        <title>Genomic Encyclopedia of Bacterial and Archaeal Type Strains, Phase III: the genomes of soil and plant-associated and newly described type strains.</title>
        <authorList>
            <person name="Whitman W.B."/>
            <person name="Woyke T."/>
            <person name="Klenk H.P."/>
            <person name="Zhou Y."/>
            <person name="Lilburn T.G."/>
            <person name="Beck B.J."/>
            <person name="De Vos P."/>
            <person name="Vandamme P."/>
            <person name="Eisen J.A."/>
            <person name="Garrity G."/>
            <person name="Hugenholtz P."/>
            <person name="Kyrpides N.C."/>
        </authorList>
    </citation>
    <scope>NUCLEOTIDE SEQUENCE [LARGE SCALE GENOMIC DNA]</scope>
    <source>
        <strain evidence="9 10">ASC-9842</strain>
    </source>
</reference>
<keyword evidence="3" id="KW-0677">Repeat</keyword>
<dbReference type="InterPro" id="IPR008410">
    <property type="entry name" value="BCSC_C"/>
</dbReference>
<comment type="pathway">
    <text evidence="1">Glycan metabolism; bacterial cellulose biosynthesis.</text>
</comment>
<evidence type="ECO:0000256" key="2">
    <source>
        <dbReference type="ARBA" id="ARBA00022729"/>
    </source>
</evidence>